<evidence type="ECO:0000313" key="12">
    <source>
        <dbReference type="Proteomes" id="UP000712600"/>
    </source>
</evidence>
<comment type="catalytic activity">
    <reaction evidence="8">
        <text>[[Fe-S] cluster scaffold protein carrying a second [4Fe-4S](2+) cluster] + N(6)-octanoyl-L-lysyl-[protein] + 2 oxidized [2Fe-2S]-[ferredoxin] + 2 S-adenosyl-L-methionine + 4 H(+) = [[Fe-S] cluster scaffold protein] + N(6)-[(R)-dihydrolipoyl]-L-lysyl-[protein] + 4 Fe(3+) + 2 hydrogen sulfide + 2 5'-deoxyadenosine + 2 L-methionine + 2 reduced [2Fe-2S]-[ferredoxin]</text>
        <dbReference type="Rhea" id="RHEA:16585"/>
        <dbReference type="Rhea" id="RHEA-COMP:9928"/>
        <dbReference type="Rhea" id="RHEA-COMP:10000"/>
        <dbReference type="Rhea" id="RHEA-COMP:10001"/>
        <dbReference type="Rhea" id="RHEA-COMP:10475"/>
        <dbReference type="Rhea" id="RHEA-COMP:14568"/>
        <dbReference type="Rhea" id="RHEA-COMP:14569"/>
        <dbReference type="ChEBI" id="CHEBI:15378"/>
        <dbReference type="ChEBI" id="CHEBI:17319"/>
        <dbReference type="ChEBI" id="CHEBI:29034"/>
        <dbReference type="ChEBI" id="CHEBI:29919"/>
        <dbReference type="ChEBI" id="CHEBI:33722"/>
        <dbReference type="ChEBI" id="CHEBI:33737"/>
        <dbReference type="ChEBI" id="CHEBI:33738"/>
        <dbReference type="ChEBI" id="CHEBI:57844"/>
        <dbReference type="ChEBI" id="CHEBI:59789"/>
        <dbReference type="ChEBI" id="CHEBI:78809"/>
        <dbReference type="ChEBI" id="CHEBI:83100"/>
        <dbReference type="EC" id="2.8.1.8"/>
    </reaction>
</comment>
<dbReference type="InterPro" id="IPR013785">
    <property type="entry name" value="Aldolase_TIM"/>
</dbReference>
<feature type="compositionally biased region" description="Basic and acidic residues" evidence="9">
    <location>
        <begin position="64"/>
        <end position="74"/>
    </location>
</feature>
<evidence type="ECO:0000256" key="5">
    <source>
        <dbReference type="ARBA" id="ARBA00022723"/>
    </source>
</evidence>
<dbReference type="HAMAP" id="MF_00206">
    <property type="entry name" value="Lipoyl_synth"/>
    <property type="match status" value="1"/>
</dbReference>
<dbReference type="GO" id="GO:0046872">
    <property type="term" value="F:metal ion binding"/>
    <property type="evidence" value="ECO:0007669"/>
    <property type="project" value="UniProtKB-KW"/>
</dbReference>
<dbReference type="NCBIfam" id="TIGR00510">
    <property type="entry name" value="lipA"/>
    <property type="match status" value="1"/>
</dbReference>
<dbReference type="PANTHER" id="PTHR10949:SF37">
    <property type="entry name" value="LIPOYL SYNTHASE, CHLOROPLASTIC"/>
    <property type="match status" value="1"/>
</dbReference>
<dbReference type="SUPFAM" id="SSF102114">
    <property type="entry name" value="Radical SAM enzymes"/>
    <property type="match status" value="1"/>
</dbReference>
<dbReference type="PROSITE" id="PS51918">
    <property type="entry name" value="RADICAL_SAM"/>
    <property type="match status" value="1"/>
</dbReference>
<dbReference type="CDD" id="cd01335">
    <property type="entry name" value="Radical_SAM"/>
    <property type="match status" value="1"/>
</dbReference>
<dbReference type="NCBIfam" id="NF004019">
    <property type="entry name" value="PRK05481.1"/>
    <property type="match status" value="1"/>
</dbReference>
<dbReference type="SFLD" id="SFLDS00029">
    <property type="entry name" value="Radical_SAM"/>
    <property type="match status" value="1"/>
</dbReference>
<dbReference type="PANTHER" id="PTHR10949">
    <property type="entry name" value="LIPOYL SYNTHASE"/>
    <property type="match status" value="1"/>
</dbReference>
<evidence type="ECO:0000256" key="4">
    <source>
        <dbReference type="ARBA" id="ARBA00022691"/>
    </source>
</evidence>
<dbReference type="Pfam" id="PF04055">
    <property type="entry name" value="Radical_SAM"/>
    <property type="match status" value="1"/>
</dbReference>
<feature type="region of interest" description="Disordered" evidence="9">
    <location>
        <begin position="36"/>
        <end position="94"/>
    </location>
</feature>
<dbReference type="Proteomes" id="UP000712600">
    <property type="component" value="Unassembled WGS sequence"/>
</dbReference>
<dbReference type="Gene3D" id="3.20.20.70">
    <property type="entry name" value="Aldolase class I"/>
    <property type="match status" value="1"/>
</dbReference>
<evidence type="ECO:0000256" key="7">
    <source>
        <dbReference type="ARBA" id="ARBA00023014"/>
    </source>
</evidence>
<proteinExistence type="inferred from homology"/>
<dbReference type="EMBL" id="QGKX02001521">
    <property type="protein sequence ID" value="KAF3509159.1"/>
    <property type="molecule type" value="Genomic_DNA"/>
</dbReference>
<dbReference type="InterPro" id="IPR003698">
    <property type="entry name" value="Lipoyl_synth"/>
</dbReference>
<dbReference type="InterPro" id="IPR007197">
    <property type="entry name" value="rSAM"/>
</dbReference>
<accession>A0A8S9P0D4</accession>
<dbReference type="EC" id="2.8.1.8" evidence="1"/>
<dbReference type="InterPro" id="IPR031691">
    <property type="entry name" value="LIAS_N"/>
</dbReference>
<evidence type="ECO:0000256" key="3">
    <source>
        <dbReference type="ARBA" id="ARBA00022679"/>
    </source>
</evidence>
<gene>
    <name evidence="11" type="ORF">F2Q69_00000336</name>
</gene>
<keyword evidence="3" id="KW-0808">Transferase</keyword>
<dbReference type="GO" id="GO:0016992">
    <property type="term" value="F:lipoate synthase activity"/>
    <property type="evidence" value="ECO:0007669"/>
    <property type="project" value="UniProtKB-EC"/>
</dbReference>
<evidence type="ECO:0000256" key="2">
    <source>
        <dbReference type="ARBA" id="ARBA00022485"/>
    </source>
</evidence>
<feature type="domain" description="Radical SAM core" evidence="10">
    <location>
        <begin position="139"/>
        <end position="343"/>
    </location>
</feature>
<evidence type="ECO:0000259" key="10">
    <source>
        <dbReference type="PROSITE" id="PS51918"/>
    </source>
</evidence>
<feature type="compositionally biased region" description="Low complexity" evidence="9">
    <location>
        <begin position="36"/>
        <end position="61"/>
    </location>
</feature>
<evidence type="ECO:0000256" key="6">
    <source>
        <dbReference type="ARBA" id="ARBA00023004"/>
    </source>
</evidence>
<evidence type="ECO:0000256" key="1">
    <source>
        <dbReference type="ARBA" id="ARBA00012237"/>
    </source>
</evidence>
<keyword evidence="6" id="KW-0408">Iron</keyword>
<reference evidence="11" key="1">
    <citation type="submission" date="2019-12" db="EMBL/GenBank/DDBJ databases">
        <title>Genome sequencing and annotation of Brassica cretica.</title>
        <authorList>
            <person name="Studholme D.J."/>
            <person name="Sarris P."/>
        </authorList>
    </citation>
    <scope>NUCLEOTIDE SEQUENCE</scope>
    <source>
        <strain evidence="11">PFS-109/04</strain>
        <tissue evidence="11">Leaf</tissue>
    </source>
</reference>
<keyword evidence="5" id="KW-0479">Metal-binding</keyword>
<comment type="caution">
    <text evidence="11">The sequence shown here is derived from an EMBL/GenBank/DDBJ whole genome shotgun (WGS) entry which is preliminary data.</text>
</comment>
<dbReference type="AlphaFoldDB" id="A0A8S9P0D4"/>
<name>A0A8S9P0D4_BRACR</name>
<dbReference type="GO" id="GO:0051539">
    <property type="term" value="F:4 iron, 4 sulfur cluster binding"/>
    <property type="evidence" value="ECO:0007669"/>
    <property type="project" value="UniProtKB-KW"/>
</dbReference>
<dbReference type="GO" id="GO:0005739">
    <property type="term" value="C:mitochondrion"/>
    <property type="evidence" value="ECO:0007669"/>
    <property type="project" value="TreeGrafter"/>
</dbReference>
<keyword evidence="7" id="KW-0411">Iron-sulfur</keyword>
<sequence length="343" mass="37699">MIHHCSITKPTFTVSISTHKHRLSTNLGFRIRCESGDVSSSSSSMRTNALSLSSEMEGSSLKKNLMESEGKRSELYPGGMPKMGPFTGRDPNVKKPAWLRQKAPQGERFQEVKESLTRLKLNTVCEEAQCPNIGECWNGGGDGIATATIMVLGDTCTRGCRFCAVKTSRNPPPPDPMEPENTAKAITSWGTLESQELVHIALSVDYIVITSVDRDDLLDGGSGHFAQTVKAMKRLKPDIMIECLTSDFRGDLEAVDSLVHSGLDVFAHNVETVKRLQRLVRDPRAGYEQSMSVLKHAKISKPGMITKTSIMLGLGETDEEIKETMADLRAIDVDILTLGQYLQ</sequence>
<dbReference type="InterPro" id="IPR006638">
    <property type="entry name" value="Elp3/MiaA/NifB-like_rSAM"/>
</dbReference>
<organism evidence="11 12">
    <name type="scientific">Brassica cretica</name>
    <name type="common">Mustard</name>
    <dbReference type="NCBI Taxonomy" id="69181"/>
    <lineage>
        <taxon>Eukaryota</taxon>
        <taxon>Viridiplantae</taxon>
        <taxon>Streptophyta</taxon>
        <taxon>Embryophyta</taxon>
        <taxon>Tracheophyta</taxon>
        <taxon>Spermatophyta</taxon>
        <taxon>Magnoliopsida</taxon>
        <taxon>eudicotyledons</taxon>
        <taxon>Gunneridae</taxon>
        <taxon>Pentapetalae</taxon>
        <taxon>rosids</taxon>
        <taxon>malvids</taxon>
        <taxon>Brassicales</taxon>
        <taxon>Brassicaceae</taxon>
        <taxon>Brassiceae</taxon>
        <taxon>Brassica</taxon>
    </lineage>
</organism>
<evidence type="ECO:0000256" key="9">
    <source>
        <dbReference type="SAM" id="MobiDB-lite"/>
    </source>
</evidence>
<evidence type="ECO:0000256" key="8">
    <source>
        <dbReference type="ARBA" id="ARBA00047326"/>
    </source>
</evidence>
<protein>
    <recommendedName>
        <fullName evidence="1">lipoyl synthase</fullName>
        <ecNumber evidence="1">2.8.1.8</ecNumber>
    </recommendedName>
</protein>
<dbReference type="SMART" id="SM00729">
    <property type="entry name" value="Elp3"/>
    <property type="match status" value="1"/>
</dbReference>
<keyword evidence="4" id="KW-0949">S-adenosyl-L-methionine</keyword>
<dbReference type="Pfam" id="PF16881">
    <property type="entry name" value="LIAS_N"/>
    <property type="match status" value="1"/>
</dbReference>
<evidence type="ECO:0000313" key="11">
    <source>
        <dbReference type="EMBL" id="KAF3509159.1"/>
    </source>
</evidence>
<feature type="non-terminal residue" evidence="11">
    <location>
        <position position="1"/>
    </location>
</feature>
<keyword evidence="2" id="KW-0004">4Fe-4S</keyword>
<dbReference type="InterPro" id="IPR058240">
    <property type="entry name" value="rSAM_sf"/>
</dbReference>
<dbReference type="NCBIfam" id="NF009544">
    <property type="entry name" value="PRK12928.1"/>
    <property type="match status" value="1"/>
</dbReference>